<sequence length="144" mass="15767">MTKTASSPKLRLNELLRRRMLDLPGLTNAEIARALGLPRPNVVAMILRGRMKLPLTRLPALARVLEVDPVWLLRVTLDEYTPALWQVIEVVVGADALLSARERALIEFVRTHAGGADPDLLSAPTFREQLALHASGAMVSSKTG</sequence>
<organism evidence="2 3">
    <name type="scientific">Inhella crocodyli</name>
    <dbReference type="NCBI Taxonomy" id="2499851"/>
    <lineage>
        <taxon>Bacteria</taxon>
        <taxon>Pseudomonadati</taxon>
        <taxon>Pseudomonadota</taxon>
        <taxon>Betaproteobacteria</taxon>
        <taxon>Burkholderiales</taxon>
        <taxon>Sphaerotilaceae</taxon>
        <taxon>Inhella</taxon>
    </lineage>
</organism>
<keyword evidence="3" id="KW-1185">Reference proteome</keyword>
<dbReference type="RefSeq" id="WP_127684266.1">
    <property type="nucleotide sequence ID" value="NZ_SACM01000006.1"/>
</dbReference>
<dbReference type="Gene3D" id="1.10.260.40">
    <property type="entry name" value="lambda repressor-like DNA-binding domains"/>
    <property type="match status" value="1"/>
</dbReference>
<name>A0A437LAJ9_9BURK</name>
<dbReference type="Proteomes" id="UP000288587">
    <property type="component" value="Unassembled WGS sequence"/>
</dbReference>
<feature type="domain" description="HTH cro/C1-type" evidence="1">
    <location>
        <begin position="16"/>
        <end position="72"/>
    </location>
</feature>
<proteinExistence type="predicted"/>
<dbReference type="PROSITE" id="PS50943">
    <property type="entry name" value="HTH_CROC1"/>
    <property type="match status" value="1"/>
</dbReference>
<reference evidence="2 3" key="1">
    <citation type="submission" date="2019-01" db="EMBL/GenBank/DDBJ databases">
        <authorList>
            <person name="Chen W.-M."/>
        </authorList>
    </citation>
    <scope>NUCLEOTIDE SEQUENCE [LARGE SCALE GENOMIC DNA]</scope>
    <source>
        <strain evidence="2 3">CCP-18</strain>
    </source>
</reference>
<dbReference type="InterPro" id="IPR010982">
    <property type="entry name" value="Lambda_DNA-bd_dom_sf"/>
</dbReference>
<gene>
    <name evidence="2" type="ORF">EOD73_17140</name>
</gene>
<dbReference type="CDD" id="cd00093">
    <property type="entry name" value="HTH_XRE"/>
    <property type="match status" value="1"/>
</dbReference>
<evidence type="ECO:0000313" key="2">
    <source>
        <dbReference type="EMBL" id="RVT82458.1"/>
    </source>
</evidence>
<accession>A0A437LAJ9</accession>
<protein>
    <submittedName>
        <fullName evidence="2">XRE family transcriptional regulator</fullName>
    </submittedName>
</protein>
<evidence type="ECO:0000259" key="1">
    <source>
        <dbReference type="PROSITE" id="PS50943"/>
    </source>
</evidence>
<dbReference type="OrthoDB" id="9182717at2"/>
<dbReference type="InterPro" id="IPR001387">
    <property type="entry name" value="Cro/C1-type_HTH"/>
</dbReference>
<dbReference type="EMBL" id="SACM01000006">
    <property type="protein sequence ID" value="RVT82458.1"/>
    <property type="molecule type" value="Genomic_DNA"/>
</dbReference>
<dbReference type="SUPFAM" id="SSF47413">
    <property type="entry name" value="lambda repressor-like DNA-binding domains"/>
    <property type="match status" value="1"/>
</dbReference>
<evidence type="ECO:0000313" key="3">
    <source>
        <dbReference type="Proteomes" id="UP000288587"/>
    </source>
</evidence>
<comment type="caution">
    <text evidence="2">The sequence shown here is derived from an EMBL/GenBank/DDBJ whole genome shotgun (WGS) entry which is preliminary data.</text>
</comment>
<dbReference type="GO" id="GO:0003677">
    <property type="term" value="F:DNA binding"/>
    <property type="evidence" value="ECO:0007669"/>
    <property type="project" value="InterPro"/>
</dbReference>
<dbReference type="AlphaFoldDB" id="A0A437LAJ9"/>
<dbReference type="SMART" id="SM00530">
    <property type="entry name" value="HTH_XRE"/>
    <property type="match status" value="1"/>
</dbReference>
<dbReference type="Pfam" id="PF01381">
    <property type="entry name" value="HTH_3"/>
    <property type="match status" value="1"/>
</dbReference>